<dbReference type="Proteomes" id="UP001497444">
    <property type="component" value="Unassembled WGS sequence"/>
</dbReference>
<name>A0ABP0VGP3_9BRYO</name>
<organism evidence="1 2">
    <name type="scientific">Sphagnum jensenii</name>
    <dbReference type="NCBI Taxonomy" id="128206"/>
    <lineage>
        <taxon>Eukaryota</taxon>
        <taxon>Viridiplantae</taxon>
        <taxon>Streptophyta</taxon>
        <taxon>Embryophyta</taxon>
        <taxon>Bryophyta</taxon>
        <taxon>Sphagnophytina</taxon>
        <taxon>Sphagnopsida</taxon>
        <taxon>Sphagnales</taxon>
        <taxon>Sphagnaceae</taxon>
        <taxon>Sphagnum</taxon>
    </lineage>
</organism>
<dbReference type="SUPFAM" id="SSF52540">
    <property type="entry name" value="P-loop containing nucleoside triphosphate hydrolases"/>
    <property type="match status" value="1"/>
</dbReference>
<proteinExistence type="predicted"/>
<dbReference type="InterPro" id="IPR027417">
    <property type="entry name" value="P-loop_NTPase"/>
</dbReference>
<accession>A0ABP0VGP3</accession>
<gene>
    <name evidence="1" type="ORF">CSSPJE1EN1_LOCUS28489</name>
</gene>
<comment type="caution">
    <text evidence="1">The sequence shown here is derived from an EMBL/GenBank/DDBJ whole genome shotgun (WGS) entry which is preliminary data.</text>
</comment>
<evidence type="ECO:0000313" key="1">
    <source>
        <dbReference type="EMBL" id="CAK9253111.1"/>
    </source>
</evidence>
<evidence type="ECO:0008006" key="3">
    <source>
        <dbReference type="Google" id="ProtNLM"/>
    </source>
</evidence>
<dbReference type="EMBL" id="CAXAQS010000779">
    <property type="protein sequence ID" value="CAK9253111.1"/>
    <property type="molecule type" value="Genomic_DNA"/>
</dbReference>
<sequence length="222" mass="24993">MQKRDPEGIAIYFNTELRGALQHGVFSGVDKERLIIYDTKDPEEIFDRVEKDIKPMVQDGMPLRIIIIDSLTNIQGIKRRDADSVSDHLRGDHALTIQTGLDKLVPFCKRNKILLIGTSQMRANQKATPGGPDTQMAESWTVKHTFEYFISLKRAGSADDKADLDGKTFEEEGMKDARDQKLLTGHKIYVKCEANSIGPQGRAGVFTMDYQRALGDKQPLRL</sequence>
<evidence type="ECO:0000313" key="2">
    <source>
        <dbReference type="Proteomes" id="UP001497444"/>
    </source>
</evidence>
<keyword evidence="2" id="KW-1185">Reference proteome</keyword>
<reference evidence="1" key="1">
    <citation type="submission" date="2024-02" db="EMBL/GenBank/DDBJ databases">
        <authorList>
            <consortium name="ELIXIR-Norway"/>
            <consortium name="Elixir Norway"/>
        </authorList>
    </citation>
    <scope>NUCLEOTIDE SEQUENCE</scope>
</reference>
<protein>
    <recommendedName>
        <fullName evidence="3">SF4 helicase domain-containing protein</fullName>
    </recommendedName>
</protein>
<dbReference type="Gene3D" id="3.40.50.300">
    <property type="entry name" value="P-loop containing nucleotide triphosphate hydrolases"/>
    <property type="match status" value="1"/>
</dbReference>